<dbReference type="Proteomes" id="UP001375382">
    <property type="component" value="Unassembled WGS sequence"/>
</dbReference>
<dbReference type="EMBL" id="JALAAR010000006">
    <property type="protein sequence ID" value="MEH8017286.1"/>
    <property type="molecule type" value="Genomic_DNA"/>
</dbReference>
<keyword evidence="13" id="KW-1185">Reference proteome</keyword>
<comment type="similarity">
    <text evidence="2">Belongs to the GSP N family.</text>
</comment>
<keyword evidence="11" id="KW-1133">Transmembrane helix</keyword>
<dbReference type="RefSeq" id="WP_335735696.1">
    <property type="nucleotide sequence ID" value="NZ_JALAAR010000006.1"/>
</dbReference>
<evidence type="ECO:0000256" key="4">
    <source>
        <dbReference type="ARBA" id="ARBA00022448"/>
    </source>
</evidence>
<gene>
    <name evidence="12" type="ORF">MN202_08580</name>
</gene>
<comment type="subcellular location">
    <subcellularLocation>
        <location evidence="1">Cell inner membrane</location>
    </subcellularLocation>
</comment>
<evidence type="ECO:0000256" key="6">
    <source>
        <dbReference type="ARBA" id="ARBA00022519"/>
    </source>
</evidence>
<keyword evidence="8" id="KW-0653">Protein transport</keyword>
<evidence type="ECO:0000256" key="3">
    <source>
        <dbReference type="ARBA" id="ARBA00021563"/>
    </source>
</evidence>
<keyword evidence="4" id="KW-0813">Transport</keyword>
<dbReference type="Pfam" id="PF01203">
    <property type="entry name" value="T2SSN"/>
    <property type="match status" value="1"/>
</dbReference>
<evidence type="ECO:0000256" key="7">
    <source>
        <dbReference type="ARBA" id="ARBA00022692"/>
    </source>
</evidence>
<sequence length="247" mass="26704">MTKAKLIFIGVTGYVLFSLILMPASWLIKMLPMPAELKLGRVSGTVWQGEVSAVHYDSLAFDRLSWSLNGWALFSGKVQLALYSGSLQNPALPYIKGDVSYGFTGAALNDTMLTLPVSQLLPMLSLPMPVDASGTLVLDVSAYQQGQPRCRALNGSASWQEARLQTPTGNWLDLQNLFGTLSCDNGTAVLSTDGENVLGLEIKAVANAEQLLVNGTLKPSANMPQEVHQAMQFLGKPDAQGRYPIRF</sequence>
<evidence type="ECO:0000256" key="11">
    <source>
        <dbReference type="SAM" id="Phobius"/>
    </source>
</evidence>
<evidence type="ECO:0000313" key="13">
    <source>
        <dbReference type="Proteomes" id="UP001375382"/>
    </source>
</evidence>
<evidence type="ECO:0000256" key="8">
    <source>
        <dbReference type="ARBA" id="ARBA00022927"/>
    </source>
</evidence>
<evidence type="ECO:0000256" key="5">
    <source>
        <dbReference type="ARBA" id="ARBA00022475"/>
    </source>
</evidence>
<keyword evidence="5" id="KW-1003">Cell membrane</keyword>
<name>A0ABU8C6J0_9GAMM</name>
<evidence type="ECO:0000256" key="10">
    <source>
        <dbReference type="ARBA" id="ARBA00030772"/>
    </source>
</evidence>
<keyword evidence="7 11" id="KW-0812">Transmembrane</keyword>
<evidence type="ECO:0000256" key="2">
    <source>
        <dbReference type="ARBA" id="ARBA00007208"/>
    </source>
</evidence>
<evidence type="ECO:0000256" key="9">
    <source>
        <dbReference type="ARBA" id="ARBA00023136"/>
    </source>
</evidence>
<protein>
    <recommendedName>
        <fullName evidence="3">Type II secretion system protein N</fullName>
    </recommendedName>
    <alternativeName>
        <fullName evidence="10">General secretion pathway protein N</fullName>
    </alternativeName>
</protein>
<evidence type="ECO:0000313" key="12">
    <source>
        <dbReference type="EMBL" id="MEH8017286.1"/>
    </source>
</evidence>
<accession>A0ABU8C6J0</accession>
<keyword evidence="6" id="KW-0997">Cell inner membrane</keyword>
<keyword evidence="9 11" id="KW-0472">Membrane</keyword>
<comment type="caution">
    <text evidence="12">The sequence shown here is derived from an EMBL/GenBank/DDBJ whole genome shotgun (WGS) entry which is preliminary data.</text>
</comment>
<reference evidence="12 13" key="1">
    <citation type="journal article" date="2023" name="Ecotoxicol. Environ. Saf.">
        <title>Mercury remediation potential of mercury-resistant strain Rheinheimera metallidurans sp. nov. isolated from a municipal waste dumping site.</title>
        <authorList>
            <person name="Yadav V."/>
            <person name="Manjhi A."/>
            <person name="Vadakedath N."/>
        </authorList>
    </citation>
    <scope>NUCLEOTIDE SEQUENCE [LARGE SCALE GENOMIC DNA]</scope>
    <source>
        <strain evidence="12 13">E-49</strain>
    </source>
</reference>
<feature type="transmembrane region" description="Helical" evidence="11">
    <location>
        <begin position="6"/>
        <end position="28"/>
    </location>
</feature>
<organism evidence="12 13">
    <name type="scientific">Rheinheimera muenzenbergensis</name>
    <dbReference type="NCBI Taxonomy" id="1193628"/>
    <lineage>
        <taxon>Bacteria</taxon>
        <taxon>Pseudomonadati</taxon>
        <taxon>Pseudomonadota</taxon>
        <taxon>Gammaproteobacteria</taxon>
        <taxon>Chromatiales</taxon>
        <taxon>Chromatiaceae</taxon>
        <taxon>Rheinheimera</taxon>
    </lineage>
</organism>
<proteinExistence type="inferred from homology"/>
<dbReference type="InterPro" id="IPR022792">
    <property type="entry name" value="T2SS_protein-GspN"/>
</dbReference>
<evidence type="ECO:0000256" key="1">
    <source>
        <dbReference type="ARBA" id="ARBA00004533"/>
    </source>
</evidence>